<dbReference type="AlphaFoldDB" id="A0A8C5PXG7"/>
<reference evidence="3" key="1">
    <citation type="submission" date="2025-08" db="UniProtKB">
        <authorList>
            <consortium name="Ensembl"/>
        </authorList>
    </citation>
    <scope>IDENTIFICATION</scope>
</reference>
<sequence length="531" mass="60880">MADSEQTFLRTAIMEVFPDLPEVTKDILEETLQSIGVETYDDLKFIEEADLLSALRPVQARKFIATWKLRCQTPDSSSSSVDASPGPSTSLRSPSPIISHSTSSSSSRTPEIDWADNFQIQWDKLPEELTQLLERGERPSPRMRREIVRFVVSEMMKKSSCPSKRNSTEVAKKMLAKYPRSLQDVIEGEVIGSGYYSLVKQLQYRIDNVKRCTTPKIRKRKHGTSASDTDEVPPEQRAAIQDCYGCVNWDLKFLPVGETPESQQEKKEKLKIMSQQTDLSPEEVKDLMRLTFYTQRKQVNQGKNIIHLSEEWPFLFKELGMAVHFKELTGIGLKEMFTQNVDLKGKRLLNYLNMVAVNKNKRLLQAVAKFKVMRGQLSGCSEDVKEMVLLLLSYFNDKEERMFCYVEDTCLAQEVQMDRVDLTPTIIVCGQSCYSARRFMLCVDRTILLDNILSFISAICLMFGSYYCFNIHYPSELASTLEFLQRYVFLDRFSTTFPLYCCCIDLGVGELVFSFYYLGGDLIHGVKENTE</sequence>
<organism evidence="3 4">
    <name type="scientific">Leptobrachium leishanense</name>
    <name type="common">Leishan spiny toad</name>
    <dbReference type="NCBI Taxonomy" id="445787"/>
    <lineage>
        <taxon>Eukaryota</taxon>
        <taxon>Metazoa</taxon>
        <taxon>Chordata</taxon>
        <taxon>Craniata</taxon>
        <taxon>Vertebrata</taxon>
        <taxon>Euteleostomi</taxon>
        <taxon>Amphibia</taxon>
        <taxon>Batrachia</taxon>
        <taxon>Anura</taxon>
        <taxon>Pelobatoidea</taxon>
        <taxon>Megophryidae</taxon>
        <taxon>Leptobrachium</taxon>
    </lineage>
</organism>
<keyword evidence="4" id="KW-1185">Reference proteome</keyword>
<evidence type="ECO:0000256" key="2">
    <source>
        <dbReference type="SAM" id="Phobius"/>
    </source>
</evidence>
<feature type="region of interest" description="Disordered" evidence="1">
    <location>
        <begin position="73"/>
        <end position="110"/>
    </location>
</feature>
<feature type="transmembrane region" description="Helical" evidence="2">
    <location>
        <begin position="447"/>
        <end position="467"/>
    </location>
</feature>
<name>A0A8C5PXG7_9ANUR</name>
<dbReference type="OrthoDB" id="8838209at2759"/>
<feature type="transmembrane region" description="Helical" evidence="2">
    <location>
        <begin position="497"/>
        <end position="518"/>
    </location>
</feature>
<keyword evidence="2" id="KW-0472">Membrane</keyword>
<protein>
    <submittedName>
        <fullName evidence="3">Uncharacterized protein</fullName>
    </submittedName>
</protein>
<evidence type="ECO:0000313" key="4">
    <source>
        <dbReference type="Proteomes" id="UP000694569"/>
    </source>
</evidence>
<dbReference type="PANTHER" id="PTHR31025:SF30">
    <property type="entry name" value="SI:DKEY-15H8.17"/>
    <property type="match status" value="1"/>
</dbReference>
<proteinExistence type="predicted"/>
<feature type="compositionally biased region" description="Low complexity" evidence="1">
    <location>
        <begin position="73"/>
        <end position="109"/>
    </location>
</feature>
<evidence type="ECO:0000256" key="1">
    <source>
        <dbReference type="SAM" id="MobiDB-lite"/>
    </source>
</evidence>
<evidence type="ECO:0000313" key="3">
    <source>
        <dbReference type="Ensembl" id="ENSLLEP00000029201.1"/>
    </source>
</evidence>
<dbReference type="GeneTree" id="ENSGT00940000163828"/>
<dbReference type="PANTHER" id="PTHR31025">
    <property type="entry name" value="SI:CH211-196P9.1-RELATED"/>
    <property type="match status" value="1"/>
</dbReference>
<dbReference type="Ensembl" id="ENSLLET00000030331.1">
    <property type="protein sequence ID" value="ENSLLEP00000029201.1"/>
    <property type="gene ID" value="ENSLLEG00000018476.1"/>
</dbReference>
<accession>A0A8C5PXG7</accession>
<keyword evidence="2" id="KW-0812">Transmembrane</keyword>
<keyword evidence="2" id="KW-1133">Transmembrane helix</keyword>
<reference evidence="3" key="2">
    <citation type="submission" date="2025-09" db="UniProtKB">
        <authorList>
            <consortium name="Ensembl"/>
        </authorList>
    </citation>
    <scope>IDENTIFICATION</scope>
</reference>
<dbReference type="Proteomes" id="UP000694569">
    <property type="component" value="Unplaced"/>
</dbReference>